<gene>
    <name evidence="3" type="ORF">SASPL_145897</name>
</gene>
<dbReference type="Proteomes" id="UP000298416">
    <property type="component" value="Unassembled WGS sequence"/>
</dbReference>
<reference evidence="3" key="1">
    <citation type="submission" date="2018-01" db="EMBL/GenBank/DDBJ databases">
        <authorList>
            <person name="Mao J.F."/>
        </authorList>
    </citation>
    <scope>NUCLEOTIDE SEQUENCE</scope>
    <source>
        <strain evidence="3">Huo1</strain>
        <tissue evidence="3">Leaf</tissue>
    </source>
</reference>
<dbReference type="PANTHER" id="PTHR11926:SF870">
    <property type="entry name" value="UDP-GLYCOSYLTRANSFERASE 75B1"/>
    <property type="match status" value="1"/>
</dbReference>
<evidence type="ECO:0000313" key="4">
    <source>
        <dbReference type="Proteomes" id="UP000298416"/>
    </source>
</evidence>
<evidence type="ECO:0000313" key="3">
    <source>
        <dbReference type="EMBL" id="KAG6395256.1"/>
    </source>
</evidence>
<dbReference type="SUPFAM" id="SSF53756">
    <property type="entry name" value="UDP-Glycosyltransferase/glycogen phosphorylase"/>
    <property type="match status" value="1"/>
</dbReference>
<proteinExistence type="inferred from homology"/>
<keyword evidence="4" id="KW-1185">Reference proteome</keyword>
<sequence>MEQRHVLLVTLPVQGHINPSIQFATKLIKMGIHVTFVTSISARRRLADTNGLTFLGFSDGFDDGFKLCDDADKFMDAMRSNGSTALRGAIAAAAEEGLPVTCLVYTLLLPWATEVARELHIPSTLLWVQPATVLCIYYHYFNGFADEINEKSDNPGWKIEIPEAPPLLKTDLPSFLLPSSSSEALAAFKEQFDVLDAEPSKPKVFVNTFHSLEAEALASIDRYELIGVGPLIPSIRSYTYSSTYASHASTMQMEEKEASRL</sequence>
<comment type="caution">
    <text evidence="3">The sequence shown here is derived from an EMBL/GenBank/DDBJ whole genome shotgun (WGS) entry which is preliminary data.</text>
</comment>
<name>A0A8X8WID7_SALSN</name>
<accession>A0A8X8WID7</accession>
<reference evidence="3" key="2">
    <citation type="submission" date="2020-08" db="EMBL/GenBank/DDBJ databases">
        <title>Plant Genome Project.</title>
        <authorList>
            <person name="Zhang R.-G."/>
        </authorList>
    </citation>
    <scope>NUCLEOTIDE SEQUENCE</scope>
    <source>
        <strain evidence="3">Huo1</strain>
        <tissue evidence="3">Leaf</tissue>
    </source>
</reference>
<dbReference type="PANTHER" id="PTHR11926">
    <property type="entry name" value="GLUCOSYL/GLUCURONOSYL TRANSFERASES"/>
    <property type="match status" value="1"/>
</dbReference>
<evidence type="ECO:0000256" key="1">
    <source>
        <dbReference type="ARBA" id="ARBA00009995"/>
    </source>
</evidence>
<comment type="similarity">
    <text evidence="1">Belongs to the UDP-glycosyltransferase family.</text>
</comment>
<keyword evidence="2" id="KW-0808">Transferase</keyword>
<evidence type="ECO:0000256" key="2">
    <source>
        <dbReference type="ARBA" id="ARBA00022676"/>
    </source>
</evidence>
<dbReference type="GO" id="GO:0080043">
    <property type="term" value="F:quercetin 3-O-glucosyltransferase activity"/>
    <property type="evidence" value="ECO:0007669"/>
    <property type="project" value="TreeGrafter"/>
</dbReference>
<dbReference type="EMBL" id="PNBA02000017">
    <property type="protein sequence ID" value="KAG6395256.1"/>
    <property type="molecule type" value="Genomic_DNA"/>
</dbReference>
<protein>
    <submittedName>
        <fullName evidence="3">Uncharacterized protein</fullName>
    </submittedName>
</protein>
<dbReference type="GO" id="GO:0080044">
    <property type="term" value="F:quercetin 7-O-glucosyltransferase activity"/>
    <property type="evidence" value="ECO:0007669"/>
    <property type="project" value="TreeGrafter"/>
</dbReference>
<dbReference type="Gene3D" id="3.40.50.2000">
    <property type="entry name" value="Glycogen Phosphorylase B"/>
    <property type="match status" value="1"/>
</dbReference>
<organism evidence="3">
    <name type="scientific">Salvia splendens</name>
    <name type="common">Scarlet sage</name>
    <dbReference type="NCBI Taxonomy" id="180675"/>
    <lineage>
        <taxon>Eukaryota</taxon>
        <taxon>Viridiplantae</taxon>
        <taxon>Streptophyta</taxon>
        <taxon>Embryophyta</taxon>
        <taxon>Tracheophyta</taxon>
        <taxon>Spermatophyta</taxon>
        <taxon>Magnoliopsida</taxon>
        <taxon>eudicotyledons</taxon>
        <taxon>Gunneridae</taxon>
        <taxon>Pentapetalae</taxon>
        <taxon>asterids</taxon>
        <taxon>lamiids</taxon>
        <taxon>Lamiales</taxon>
        <taxon>Lamiaceae</taxon>
        <taxon>Nepetoideae</taxon>
        <taxon>Mentheae</taxon>
        <taxon>Salviinae</taxon>
        <taxon>Salvia</taxon>
        <taxon>Salvia subgen. Calosphace</taxon>
        <taxon>core Calosphace</taxon>
    </lineage>
</organism>
<keyword evidence="2" id="KW-0328">Glycosyltransferase</keyword>
<dbReference type="AlphaFoldDB" id="A0A8X8WID7"/>